<evidence type="ECO:0000313" key="1">
    <source>
        <dbReference type="EMBL" id="QHT79732.1"/>
    </source>
</evidence>
<dbReference type="EMBL" id="MN739953">
    <property type="protein sequence ID" value="QHT79732.1"/>
    <property type="molecule type" value="Genomic_DNA"/>
</dbReference>
<dbReference type="AlphaFoldDB" id="A0A6C0HGL6"/>
<reference evidence="1" key="1">
    <citation type="journal article" date="2020" name="Nature">
        <title>Giant virus diversity and host interactions through global metagenomics.</title>
        <authorList>
            <person name="Schulz F."/>
            <person name="Roux S."/>
            <person name="Paez-Espino D."/>
            <person name="Jungbluth S."/>
            <person name="Walsh D.A."/>
            <person name="Denef V.J."/>
            <person name="McMahon K.D."/>
            <person name="Konstantinidis K.T."/>
            <person name="Eloe-Fadrosh E.A."/>
            <person name="Kyrpides N.C."/>
            <person name="Woyke T."/>
        </authorList>
    </citation>
    <scope>NUCLEOTIDE SEQUENCE</scope>
    <source>
        <strain evidence="1">GVMAG-M-3300023184-101</strain>
    </source>
</reference>
<protein>
    <submittedName>
        <fullName evidence="1">Uncharacterized protein</fullName>
    </submittedName>
</protein>
<sequence length="249" mass="29177">MLYTLFSTIIQLTGITYFVNLFGDTYFPDKTNRIRSYLMWQGFKMVALIEIQAKHFFIKGKALLDNYFQVQDATEEDVQFIHNGMVVKSCKSCDFSFSQDQFLKNEVFPKYDFILLYVKMPAVNKYNYNVIRFPDVNSFIYSYTSNSEEYIPSPIKFLGMKIKINNNTNTNTNGVDINFGKSNFIMNGNVLFDRPFVTFYLNKFHGIALNEHEDYEITFIGPDMDVVSITDAHYIELAENKYQIRFVHT</sequence>
<accession>A0A6C0HGL6</accession>
<organism evidence="1">
    <name type="scientific">viral metagenome</name>
    <dbReference type="NCBI Taxonomy" id="1070528"/>
    <lineage>
        <taxon>unclassified sequences</taxon>
        <taxon>metagenomes</taxon>
        <taxon>organismal metagenomes</taxon>
    </lineage>
</organism>
<proteinExistence type="predicted"/>
<name>A0A6C0HGL6_9ZZZZ</name>